<evidence type="ECO:0000256" key="5">
    <source>
        <dbReference type="ARBA" id="ARBA00023108"/>
    </source>
</evidence>
<evidence type="ECO:0000256" key="2">
    <source>
        <dbReference type="ARBA" id="ARBA00010330"/>
    </source>
</evidence>
<feature type="region of interest" description="Disordered" evidence="10">
    <location>
        <begin position="16"/>
        <end position="35"/>
    </location>
</feature>
<keyword evidence="5" id="KW-0090">Biological rhythms</keyword>
<dbReference type="GO" id="GO:0010017">
    <property type="term" value="P:red or far-red light signaling pathway"/>
    <property type="evidence" value="ECO:0007669"/>
    <property type="project" value="UniProtKB-ARBA"/>
</dbReference>
<feature type="compositionally biased region" description="Polar residues" evidence="10">
    <location>
        <begin position="475"/>
        <end position="511"/>
    </location>
</feature>
<dbReference type="GO" id="GO:0000160">
    <property type="term" value="P:phosphorelay signal transduction system"/>
    <property type="evidence" value="ECO:0007669"/>
    <property type="project" value="UniProtKB-KW"/>
</dbReference>
<protein>
    <recommendedName>
        <fullName evidence="15">CCT domain-containing protein</fullName>
    </recommendedName>
</protein>
<comment type="subcellular location">
    <subcellularLocation>
        <location evidence="1 9">Nucleus</location>
    </subcellularLocation>
</comment>
<dbReference type="PANTHER" id="PTHR43874">
    <property type="entry name" value="TWO-COMPONENT RESPONSE REGULATOR"/>
    <property type="match status" value="1"/>
</dbReference>
<evidence type="ECO:0000256" key="9">
    <source>
        <dbReference type="PROSITE-ProRule" id="PRU00357"/>
    </source>
</evidence>
<dbReference type="FunFam" id="3.40.50.2300:FF:000214">
    <property type="entry name" value="Two-component response regulator-like PRR37"/>
    <property type="match status" value="1"/>
</dbReference>
<feature type="region of interest" description="Disordered" evidence="10">
    <location>
        <begin position="636"/>
        <end position="720"/>
    </location>
</feature>
<keyword evidence="4" id="KW-0805">Transcription regulation</keyword>
<dbReference type="PROSITE" id="PS50110">
    <property type="entry name" value="RESPONSE_REGULATORY"/>
    <property type="match status" value="1"/>
</dbReference>
<feature type="compositionally biased region" description="Acidic residues" evidence="10">
    <location>
        <begin position="241"/>
        <end position="253"/>
    </location>
</feature>
<dbReference type="InterPro" id="IPR001789">
    <property type="entry name" value="Sig_transdc_resp-reg_receiver"/>
</dbReference>
<dbReference type="Proteomes" id="UP000249390">
    <property type="component" value="Unassembled WGS sequence"/>
</dbReference>
<evidence type="ECO:0000313" key="14">
    <source>
        <dbReference type="Proteomes" id="UP000249390"/>
    </source>
</evidence>
<accession>A0A328DC50</accession>
<feature type="compositionally biased region" description="Basic and acidic residues" evidence="10">
    <location>
        <begin position="228"/>
        <end position="240"/>
    </location>
</feature>
<name>A0A328DC50_9ASTE</name>
<sequence length="720" mass="78545">MTGVWADGNASSVKGLTIHNHHGKKIQQNGVKDGVNGGRHMVCEEQKSKFNEGADDKNGAHRGLVHVQAVLHTQQQQSQPCTVRWDHFLPLRSIKVLLVENDECTRHVVSALLRNCSYEVMAVANGVDAWKVLDDLTNHIDLILTEVTMPYLSGIGLLSKVMNHKTHKTVPVIMMSSNDSMGIVFKCLSKGAVDFLVKPIRKNELKNLWQHVWRKCHSSGGSGSESGIRIEKSTKAKNIEGVEDSSDGNDDNASDNGSGTQGSWSKRAIEVESPQAMLQWDELAKPIDSTCAQAIHSRPEAQSSNWVPTNSGREYQGVKDEHVGNASMGKDLQIGVASTPDLQINAEEGSKDEETLIGKLEDLNTAQKSELRGEDTANGVLTKETGTYNNTTTKEMPSLELSLMQHREFGDSGTTVQERNILRHSGQSAFSRYGGGTTATTSANNQAPTGNVGSCSNVDNTNNNNTNNNDYNNNSSEVAKTGSMHNSSSIPNQQSNGSSNNIHDVGSSTNKIPVKPPETKIPFGKVESVAQAALVQSRVMMQQQQVQVQHHHHHYHHHHHHMHSQQQQQHQNDSLPVRGNGEDAPHYMLGGEGNYTSASGSNNGSNGQDESNAAVVGEETTNDNMDTEDETEAIWKAGGGESGSGSRSGVVDQSPQALREAALNKFRQKRKERNFGKKVRYQSRKRLAEQRPRVRGQFVSLSSSPDNNNNDKGKASDSNS</sequence>
<feature type="compositionally biased region" description="Basic residues" evidence="10">
    <location>
        <begin position="549"/>
        <end position="563"/>
    </location>
</feature>
<feature type="region of interest" description="Disordered" evidence="10">
    <location>
        <begin position="428"/>
        <end position="519"/>
    </location>
</feature>
<dbReference type="GO" id="GO:0007623">
    <property type="term" value="P:circadian rhythm"/>
    <property type="evidence" value="ECO:0007669"/>
    <property type="project" value="UniProtKB-ARBA"/>
</dbReference>
<dbReference type="SMART" id="SM00448">
    <property type="entry name" value="REC"/>
    <property type="match status" value="1"/>
</dbReference>
<comment type="caution">
    <text evidence="13">The sequence shown here is derived from an EMBL/GenBank/DDBJ whole genome shotgun (WGS) entry which is preliminary data.</text>
</comment>
<feature type="compositionally biased region" description="Low complexity" evidence="10">
    <location>
        <begin position="457"/>
        <end position="474"/>
    </location>
</feature>
<dbReference type="InterPro" id="IPR045279">
    <property type="entry name" value="ARR-like"/>
</dbReference>
<feature type="domain" description="CCT" evidence="12">
    <location>
        <begin position="659"/>
        <end position="701"/>
    </location>
</feature>
<evidence type="ECO:0000256" key="10">
    <source>
        <dbReference type="SAM" id="MobiDB-lite"/>
    </source>
</evidence>
<comment type="similarity">
    <text evidence="2">Belongs to the ARR-like family.</text>
</comment>
<dbReference type="AlphaFoldDB" id="A0A328DC50"/>
<dbReference type="InterPro" id="IPR010402">
    <property type="entry name" value="CCT_domain"/>
</dbReference>
<evidence type="ECO:0000256" key="8">
    <source>
        <dbReference type="PROSITE-ProRule" id="PRU00169"/>
    </source>
</evidence>
<comment type="caution">
    <text evidence="8">Lacks conserved residue(s) required for the propagation of feature annotation.</text>
</comment>
<dbReference type="GO" id="GO:0005634">
    <property type="term" value="C:nucleus"/>
    <property type="evidence" value="ECO:0007669"/>
    <property type="project" value="UniProtKB-SubCell"/>
</dbReference>
<keyword evidence="14" id="KW-1185">Reference proteome</keyword>
<evidence type="ECO:0000259" key="12">
    <source>
        <dbReference type="PROSITE" id="PS51017"/>
    </source>
</evidence>
<feature type="compositionally biased region" description="Basic residues" evidence="10">
    <location>
        <begin position="666"/>
        <end position="685"/>
    </location>
</feature>
<keyword evidence="7 9" id="KW-0539">Nucleus</keyword>
<dbReference type="Pfam" id="PF00072">
    <property type="entry name" value="Response_reg"/>
    <property type="match status" value="1"/>
</dbReference>
<dbReference type="GO" id="GO:0009736">
    <property type="term" value="P:cytokinin-activated signaling pathway"/>
    <property type="evidence" value="ECO:0007669"/>
    <property type="project" value="InterPro"/>
</dbReference>
<dbReference type="PROSITE" id="PS51017">
    <property type="entry name" value="CCT"/>
    <property type="match status" value="1"/>
</dbReference>
<dbReference type="GO" id="GO:0045892">
    <property type="term" value="P:negative regulation of DNA-templated transcription"/>
    <property type="evidence" value="ECO:0007669"/>
    <property type="project" value="UniProtKB-ARBA"/>
</dbReference>
<evidence type="ECO:0000256" key="1">
    <source>
        <dbReference type="ARBA" id="ARBA00004123"/>
    </source>
</evidence>
<dbReference type="Gene3D" id="3.40.50.2300">
    <property type="match status" value="1"/>
</dbReference>
<gene>
    <name evidence="13" type="ORF">DM860_009267</name>
</gene>
<feature type="compositionally biased region" description="Basic and acidic residues" evidence="10">
    <location>
        <begin position="709"/>
        <end position="720"/>
    </location>
</feature>
<dbReference type="PANTHER" id="PTHR43874:SF190">
    <property type="entry name" value="TWO-COMPONENT RESPONSE REGULATOR-LIKE PRR37 ISOFORM X1"/>
    <property type="match status" value="1"/>
</dbReference>
<evidence type="ECO:0000259" key="11">
    <source>
        <dbReference type="PROSITE" id="PS50110"/>
    </source>
</evidence>
<evidence type="ECO:0000256" key="6">
    <source>
        <dbReference type="ARBA" id="ARBA00023163"/>
    </source>
</evidence>
<organism evidence="13 14">
    <name type="scientific">Cuscuta australis</name>
    <dbReference type="NCBI Taxonomy" id="267555"/>
    <lineage>
        <taxon>Eukaryota</taxon>
        <taxon>Viridiplantae</taxon>
        <taxon>Streptophyta</taxon>
        <taxon>Embryophyta</taxon>
        <taxon>Tracheophyta</taxon>
        <taxon>Spermatophyta</taxon>
        <taxon>Magnoliopsida</taxon>
        <taxon>eudicotyledons</taxon>
        <taxon>Gunneridae</taxon>
        <taxon>Pentapetalae</taxon>
        <taxon>asterids</taxon>
        <taxon>lamiids</taxon>
        <taxon>Solanales</taxon>
        <taxon>Convolvulaceae</taxon>
        <taxon>Cuscuteae</taxon>
        <taxon>Cuscuta</taxon>
        <taxon>Cuscuta subgen. Grammica</taxon>
        <taxon>Cuscuta sect. Cleistogrammica</taxon>
    </lineage>
</organism>
<dbReference type="SUPFAM" id="SSF52172">
    <property type="entry name" value="CheY-like"/>
    <property type="match status" value="1"/>
</dbReference>
<feature type="compositionally biased region" description="Polar residues" evidence="10">
    <location>
        <begin position="442"/>
        <end position="456"/>
    </location>
</feature>
<feature type="domain" description="Response regulatory" evidence="11">
    <location>
        <begin position="95"/>
        <end position="213"/>
    </location>
</feature>
<evidence type="ECO:0008006" key="15">
    <source>
        <dbReference type="Google" id="ProtNLM"/>
    </source>
</evidence>
<keyword evidence="3" id="KW-0902">Two-component regulatory system</keyword>
<dbReference type="EMBL" id="NQVE01000162">
    <property type="protein sequence ID" value="RAL42760.1"/>
    <property type="molecule type" value="Genomic_DNA"/>
</dbReference>
<evidence type="ECO:0000256" key="4">
    <source>
        <dbReference type="ARBA" id="ARBA00023015"/>
    </source>
</evidence>
<keyword evidence="6" id="KW-0804">Transcription</keyword>
<proteinExistence type="inferred from homology"/>
<feature type="region of interest" description="Disordered" evidence="10">
    <location>
        <begin position="544"/>
        <end position="612"/>
    </location>
</feature>
<dbReference type="Pfam" id="PF06203">
    <property type="entry name" value="CCT"/>
    <property type="match status" value="1"/>
</dbReference>
<evidence type="ECO:0000313" key="13">
    <source>
        <dbReference type="EMBL" id="RAL42760.1"/>
    </source>
</evidence>
<feature type="compositionally biased region" description="Low complexity" evidence="10">
    <location>
        <begin position="594"/>
        <end position="607"/>
    </location>
</feature>
<evidence type="ECO:0000256" key="7">
    <source>
        <dbReference type="ARBA" id="ARBA00023242"/>
    </source>
</evidence>
<feature type="region of interest" description="Disordered" evidence="10">
    <location>
        <begin position="217"/>
        <end position="265"/>
    </location>
</feature>
<reference evidence="13 14" key="1">
    <citation type="submission" date="2018-06" db="EMBL/GenBank/DDBJ databases">
        <title>The Genome of Cuscuta australis (Dodder) Provides Insight into the Evolution of Plant Parasitism.</title>
        <authorList>
            <person name="Liu H."/>
        </authorList>
    </citation>
    <scope>NUCLEOTIDE SEQUENCE [LARGE SCALE GENOMIC DNA]</scope>
    <source>
        <strain evidence="14">cv. Yunnan</strain>
        <tissue evidence="13">Vines</tissue>
    </source>
</reference>
<dbReference type="InterPro" id="IPR011006">
    <property type="entry name" value="CheY-like_superfamily"/>
</dbReference>
<evidence type="ECO:0000256" key="3">
    <source>
        <dbReference type="ARBA" id="ARBA00023012"/>
    </source>
</evidence>